<dbReference type="InterPro" id="IPR027417">
    <property type="entry name" value="P-loop_NTPase"/>
</dbReference>
<dbReference type="GO" id="GO:0004386">
    <property type="term" value="F:helicase activity"/>
    <property type="evidence" value="ECO:0007669"/>
    <property type="project" value="UniProtKB-KW"/>
</dbReference>
<dbReference type="GO" id="GO:1990904">
    <property type="term" value="C:ribonucleoprotein complex"/>
    <property type="evidence" value="ECO:0007669"/>
    <property type="project" value="UniProtKB-KW"/>
</dbReference>
<dbReference type="SUPFAM" id="SSF52540">
    <property type="entry name" value="P-loop containing nucleoside triphosphate hydrolases"/>
    <property type="match status" value="1"/>
</dbReference>
<accession>A0A392Q4M1</accession>
<organism evidence="6 7">
    <name type="scientific">Trifolium medium</name>
    <dbReference type="NCBI Taxonomy" id="97028"/>
    <lineage>
        <taxon>Eukaryota</taxon>
        <taxon>Viridiplantae</taxon>
        <taxon>Streptophyta</taxon>
        <taxon>Embryophyta</taxon>
        <taxon>Tracheophyta</taxon>
        <taxon>Spermatophyta</taxon>
        <taxon>Magnoliopsida</taxon>
        <taxon>eudicotyledons</taxon>
        <taxon>Gunneridae</taxon>
        <taxon>Pentapetalae</taxon>
        <taxon>rosids</taxon>
        <taxon>fabids</taxon>
        <taxon>Fabales</taxon>
        <taxon>Fabaceae</taxon>
        <taxon>Papilionoideae</taxon>
        <taxon>50 kb inversion clade</taxon>
        <taxon>NPAAA clade</taxon>
        <taxon>Hologalegina</taxon>
        <taxon>IRL clade</taxon>
        <taxon>Trifolieae</taxon>
        <taxon>Trifolium</taxon>
    </lineage>
</organism>
<dbReference type="GO" id="GO:0003676">
    <property type="term" value="F:nucleic acid binding"/>
    <property type="evidence" value="ECO:0007669"/>
    <property type="project" value="InterPro"/>
</dbReference>
<name>A0A392Q4M1_9FABA</name>
<feature type="domain" description="Helicase ATP-binding" evidence="5">
    <location>
        <begin position="1"/>
        <end position="153"/>
    </location>
</feature>
<evidence type="ECO:0000256" key="4">
    <source>
        <dbReference type="ARBA" id="ARBA00022840"/>
    </source>
</evidence>
<keyword evidence="4" id="KW-0067">ATP-binding</keyword>
<protein>
    <submittedName>
        <fullName evidence="6">U5 small nuclear ribonucleoprotein 200 kDa helicase-like</fullName>
    </submittedName>
</protein>
<comment type="caution">
    <text evidence="6">The sequence shown here is derived from an EMBL/GenBank/DDBJ whole genome shotgun (WGS) entry which is preliminary data.</text>
</comment>
<keyword evidence="2" id="KW-0378">Hydrolase</keyword>
<dbReference type="InterPro" id="IPR011545">
    <property type="entry name" value="DEAD/DEAH_box_helicase_dom"/>
</dbReference>
<dbReference type="Gene3D" id="3.40.50.300">
    <property type="entry name" value="P-loop containing nucleotide triphosphate hydrolases"/>
    <property type="match status" value="2"/>
</dbReference>
<evidence type="ECO:0000313" key="7">
    <source>
        <dbReference type="Proteomes" id="UP000265520"/>
    </source>
</evidence>
<dbReference type="InterPro" id="IPR014001">
    <property type="entry name" value="Helicase_ATP-bd"/>
</dbReference>
<evidence type="ECO:0000256" key="2">
    <source>
        <dbReference type="ARBA" id="ARBA00022801"/>
    </source>
</evidence>
<proteinExistence type="predicted"/>
<sequence length="189" mass="21338">GKLDIAVLSIIHMIHHHGDSSKCVYLAPSHARVDEIIKNLSDRLTAYHVEVKPQSEDHTINGQIVVTTAEDWNVLTLHSGFRSCARSLKLFIIDELDFNNQRFGPIIESILARTVRENVTTKECNIRLVGLSATLPIDYNDIAAFLRVNPDEGLFYYDRSCTYIPLSQECNEVSEVKTYETANSVCNEN</sequence>
<dbReference type="GO" id="GO:0016787">
    <property type="term" value="F:hydrolase activity"/>
    <property type="evidence" value="ECO:0007669"/>
    <property type="project" value="UniProtKB-KW"/>
</dbReference>
<evidence type="ECO:0000256" key="1">
    <source>
        <dbReference type="ARBA" id="ARBA00022741"/>
    </source>
</evidence>
<keyword evidence="6" id="KW-0687">Ribonucleoprotein</keyword>
<dbReference type="PANTHER" id="PTHR47961:SF4">
    <property type="entry name" value="ACTIVATING SIGNAL COINTEGRATOR 1 COMPLEX SUBUNIT 3"/>
    <property type="match status" value="1"/>
</dbReference>
<dbReference type="AlphaFoldDB" id="A0A392Q4M1"/>
<keyword evidence="3 6" id="KW-0347">Helicase</keyword>
<keyword evidence="1" id="KW-0547">Nucleotide-binding</keyword>
<dbReference type="PROSITE" id="PS51192">
    <property type="entry name" value="HELICASE_ATP_BIND_1"/>
    <property type="match status" value="1"/>
</dbReference>
<dbReference type="GO" id="GO:0005634">
    <property type="term" value="C:nucleus"/>
    <property type="evidence" value="ECO:0007669"/>
    <property type="project" value="TreeGrafter"/>
</dbReference>
<dbReference type="InterPro" id="IPR050474">
    <property type="entry name" value="Hel308_SKI2-like"/>
</dbReference>
<evidence type="ECO:0000259" key="5">
    <source>
        <dbReference type="PROSITE" id="PS51192"/>
    </source>
</evidence>
<dbReference type="PANTHER" id="PTHR47961">
    <property type="entry name" value="DNA POLYMERASE THETA, PUTATIVE (AFU_ORTHOLOGUE AFUA_1G05260)-RELATED"/>
    <property type="match status" value="1"/>
</dbReference>
<keyword evidence="7" id="KW-1185">Reference proteome</keyword>
<evidence type="ECO:0000256" key="3">
    <source>
        <dbReference type="ARBA" id="ARBA00022806"/>
    </source>
</evidence>
<dbReference type="Pfam" id="PF00270">
    <property type="entry name" value="DEAD"/>
    <property type="match status" value="1"/>
</dbReference>
<dbReference type="GO" id="GO:0005524">
    <property type="term" value="F:ATP binding"/>
    <property type="evidence" value="ECO:0007669"/>
    <property type="project" value="UniProtKB-KW"/>
</dbReference>
<dbReference type="Proteomes" id="UP000265520">
    <property type="component" value="Unassembled WGS sequence"/>
</dbReference>
<feature type="non-terminal residue" evidence="6">
    <location>
        <position position="189"/>
    </location>
</feature>
<evidence type="ECO:0000313" key="6">
    <source>
        <dbReference type="EMBL" id="MCI19058.1"/>
    </source>
</evidence>
<feature type="non-terminal residue" evidence="6">
    <location>
        <position position="1"/>
    </location>
</feature>
<reference evidence="6 7" key="1">
    <citation type="journal article" date="2018" name="Front. Plant Sci.">
        <title>Red Clover (Trifolium pratense) and Zigzag Clover (T. medium) - A Picture of Genomic Similarities and Differences.</title>
        <authorList>
            <person name="Dluhosova J."/>
            <person name="Istvanek J."/>
            <person name="Nedelnik J."/>
            <person name="Repkova J."/>
        </authorList>
    </citation>
    <scope>NUCLEOTIDE SEQUENCE [LARGE SCALE GENOMIC DNA]</scope>
    <source>
        <strain evidence="7">cv. 10/8</strain>
        <tissue evidence="6">Leaf</tissue>
    </source>
</reference>
<dbReference type="EMBL" id="LXQA010113059">
    <property type="protein sequence ID" value="MCI19058.1"/>
    <property type="molecule type" value="Genomic_DNA"/>
</dbReference>